<keyword evidence="4 5" id="KW-0949">S-adenosyl-L-methionine</keyword>
<dbReference type="GO" id="GO:0047429">
    <property type="term" value="F:nucleoside triphosphate diphosphatase activity"/>
    <property type="evidence" value="ECO:0007669"/>
    <property type="project" value="InterPro"/>
</dbReference>
<dbReference type="AlphaFoldDB" id="A0A7S3EEI3"/>
<dbReference type="InterPro" id="IPR029063">
    <property type="entry name" value="SAM-dependent_MTases_sf"/>
</dbReference>
<protein>
    <recommendedName>
        <fullName evidence="5">Protein-lysine N-methyltransferase RMAR00112_LOCUS17155</fullName>
        <ecNumber evidence="5">2.1.1.-</ecNumber>
    </recommendedName>
</protein>
<dbReference type="HAMAP" id="MF_03188">
    <property type="entry name" value="Methyltr_EFM4"/>
    <property type="match status" value="1"/>
</dbReference>
<dbReference type="CDD" id="cd02440">
    <property type="entry name" value="AdoMet_MTases"/>
    <property type="match status" value="1"/>
</dbReference>
<reference evidence="8" key="1">
    <citation type="submission" date="2021-01" db="EMBL/GenBank/DDBJ databases">
        <authorList>
            <person name="Corre E."/>
            <person name="Pelletier E."/>
            <person name="Niang G."/>
            <person name="Scheremetjew M."/>
            <person name="Finn R."/>
            <person name="Kale V."/>
            <person name="Holt S."/>
            <person name="Cochrane G."/>
            <person name="Meng A."/>
            <person name="Brown T."/>
            <person name="Cohen L."/>
        </authorList>
    </citation>
    <scope>NUCLEOTIDE SEQUENCE</scope>
    <source>
        <strain evidence="8">CCMP 769</strain>
    </source>
</reference>
<dbReference type="InterPro" id="IPR025984">
    <property type="entry name" value="DCTPP"/>
</dbReference>
<dbReference type="EMBL" id="HBHW01022396">
    <property type="protein sequence ID" value="CAE0049157.1"/>
    <property type="molecule type" value="Transcribed_RNA"/>
</dbReference>
<dbReference type="PANTHER" id="PTHR12843:SF5">
    <property type="entry name" value="EEF1A LYSINE METHYLTRANSFERASE 2"/>
    <property type="match status" value="1"/>
</dbReference>
<evidence type="ECO:0000256" key="2">
    <source>
        <dbReference type="ARBA" id="ARBA00022603"/>
    </source>
</evidence>
<dbReference type="SUPFAM" id="SSF101386">
    <property type="entry name" value="all-alpha NTP pyrophosphatases"/>
    <property type="match status" value="1"/>
</dbReference>
<dbReference type="GO" id="GO:0016279">
    <property type="term" value="F:protein-lysine N-methyltransferase activity"/>
    <property type="evidence" value="ECO:0007669"/>
    <property type="project" value="UniProtKB-UniRule"/>
</dbReference>
<comment type="similarity">
    <text evidence="5">Belongs to the class I-like SAM-binding methyltransferase superfamily. EFM4 family.</text>
</comment>
<evidence type="ECO:0000313" key="8">
    <source>
        <dbReference type="EMBL" id="CAE0049157.1"/>
    </source>
</evidence>
<dbReference type="GO" id="GO:0005737">
    <property type="term" value="C:cytoplasm"/>
    <property type="evidence" value="ECO:0007669"/>
    <property type="project" value="UniProtKB-SubCell"/>
</dbReference>
<feature type="domain" description="Methyltransferase" evidence="7">
    <location>
        <begin position="216"/>
        <end position="354"/>
    </location>
</feature>
<dbReference type="Pfam" id="PF12643">
    <property type="entry name" value="MazG-like"/>
    <property type="match status" value="1"/>
</dbReference>
<evidence type="ECO:0000256" key="1">
    <source>
        <dbReference type="ARBA" id="ARBA00022490"/>
    </source>
</evidence>
<evidence type="ECO:0000256" key="4">
    <source>
        <dbReference type="ARBA" id="ARBA00022691"/>
    </source>
</evidence>
<evidence type="ECO:0000256" key="6">
    <source>
        <dbReference type="SAM" id="MobiDB-lite"/>
    </source>
</evidence>
<dbReference type="Gene3D" id="3.40.50.150">
    <property type="entry name" value="Vaccinia Virus protein VP39"/>
    <property type="match status" value="1"/>
</dbReference>
<dbReference type="InterPro" id="IPR025714">
    <property type="entry name" value="Methyltranfer_dom"/>
</dbReference>
<dbReference type="EC" id="2.1.1.-" evidence="5"/>
<name>A0A7S3EEI3_9RHOD</name>
<comment type="subcellular location">
    <subcellularLocation>
        <location evidence="5">Cytoplasm</location>
    </subcellularLocation>
</comment>
<dbReference type="Pfam" id="PF13847">
    <property type="entry name" value="Methyltransf_31"/>
    <property type="match status" value="1"/>
</dbReference>
<dbReference type="CDD" id="cd11537">
    <property type="entry name" value="NTP-PPase_RS21-C6_like"/>
    <property type="match status" value="1"/>
</dbReference>
<dbReference type="SUPFAM" id="SSF53335">
    <property type="entry name" value="S-adenosyl-L-methionine-dependent methyltransferases"/>
    <property type="match status" value="1"/>
</dbReference>
<keyword evidence="3 5" id="KW-0808">Transferase</keyword>
<evidence type="ECO:0000256" key="5">
    <source>
        <dbReference type="HAMAP-Rule" id="MF_03188"/>
    </source>
</evidence>
<keyword evidence="2 5" id="KW-0489">Methyltransferase</keyword>
<accession>A0A7S3EEI3</accession>
<sequence length="401" mass="45360">MTSENIVAMIGEAKWNSLSFEEVRSKAESFSEDRDWNQFHTPRNLLLAMVGEVGELSECFQWKGEVAENLIGFSDAEKHHIAEEMSDVLVYLIRLADKCGVDLPNAVLAKMIKNEEKYPAHLARGRSTKYTELEQESASGTSRGEPERDSENQPEQADKHVSELGKREYWSSTYEKELDLFREHRTYGEDWFSRHTGRGRLRKFIEDQIINTFGEANTRLLDVGCGNGLLLMEMAESERVTFQFLQGIDYAESAIDVCLAYQRKKLLKNQEQARTVHEKATRPRIHGISFKHMDFLDNSLETKSFEVVHDKGTLDAMYLSSEENLGLYMRNLASVVADRGLFIITSCNLTKEELLGLFSPPVFPSAKLLDELSHRSFTFGGQKGSAVTTLAIELTGGLPPA</sequence>
<organism evidence="8">
    <name type="scientific">Rhodosorus marinus</name>
    <dbReference type="NCBI Taxonomy" id="101924"/>
    <lineage>
        <taxon>Eukaryota</taxon>
        <taxon>Rhodophyta</taxon>
        <taxon>Stylonematophyceae</taxon>
        <taxon>Stylonematales</taxon>
        <taxon>Stylonemataceae</taxon>
        <taxon>Rhodosorus</taxon>
    </lineage>
</organism>
<dbReference type="InterPro" id="IPR026635">
    <property type="entry name" value="Efm4/METTL10"/>
</dbReference>
<dbReference type="GO" id="GO:0009143">
    <property type="term" value="P:nucleoside triphosphate catabolic process"/>
    <property type="evidence" value="ECO:0007669"/>
    <property type="project" value="InterPro"/>
</dbReference>
<gene>
    <name evidence="8" type="ORF">RMAR00112_LOCUS17155</name>
</gene>
<proteinExistence type="inferred from homology"/>
<feature type="compositionally biased region" description="Basic and acidic residues" evidence="6">
    <location>
        <begin position="144"/>
        <end position="163"/>
    </location>
</feature>
<dbReference type="Gene3D" id="1.10.287.1080">
    <property type="entry name" value="MazG-like"/>
    <property type="match status" value="1"/>
</dbReference>
<feature type="region of interest" description="Disordered" evidence="6">
    <location>
        <begin position="123"/>
        <end position="163"/>
    </location>
</feature>
<dbReference type="PANTHER" id="PTHR12843">
    <property type="entry name" value="PROTEIN-LYSINE N-METHYLTRANSFERASE METTL10"/>
    <property type="match status" value="1"/>
</dbReference>
<dbReference type="GO" id="GO:0032259">
    <property type="term" value="P:methylation"/>
    <property type="evidence" value="ECO:0007669"/>
    <property type="project" value="UniProtKB-KW"/>
</dbReference>
<evidence type="ECO:0000259" key="7">
    <source>
        <dbReference type="Pfam" id="PF13847"/>
    </source>
</evidence>
<comment type="function">
    <text evidence="5">S-adenosyl-L-methionine-dependent protein-lysine N-methyltransferase that methylates elongation factor 1-alpha.</text>
</comment>
<evidence type="ECO:0000256" key="3">
    <source>
        <dbReference type="ARBA" id="ARBA00022679"/>
    </source>
</evidence>
<keyword evidence="1 5" id="KW-0963">Cytoplasm</keyword>